<dbReference type="eggNOG" id="COG4762">
    <property type="taxonomic scope" value="Bacteria"/>
</dbReference>
<accession>A0A0A6UGT5</accession>
<dbReference type="InterPro" id="IPR014457">
    <property type="entry name" value="UCP010260"/>
</dbReference>
<organism evidence="2 3">
    <name type="scientific">Actinoplanes utahensis</name>
    <dbReference type="NCBI Taxonomy" id="1869"/>
    <lineage>
        <taxon>Bacteria</taxon>
        <taxon>Bacillati</taxon>
        <taxon>Actinomycetota</taxon>
        <taxon>Actinomycetes</taxon>
        <taxon>Micromonosporales</taxon>
        <taxon>Micromonosporaceae</taxon>
        <taxon>Actinoplanes</taxon>
    </lineage>
</organism>
<dbReference type="AlphaFoldDB" id="A0A0A6UGT5"/>
<dbReference type="STRING" id="1869.MB27_23525"/>
<dbReference type="EMBL" id="JRTT01000029">
    <property type="protein sequence ID" value="KHD75250.1"/>
    <property type="molecule type" value="Genomic_DNA"/>
</dbReference>
<dbReference type="PANTHER" id="PTHR34202">
    <property type="entry name" value="UPF0548 PROTEIN"/>
    <property type="match status" value="1"/>
</dbReference>
<dbReference type="Proteomes" id="UP000054537">
    <property type="component" value="Unassembled WGS sequence"/>
</dbReference>
<evidence type="ECO:0000259" key="1">
    <source>
        <dbReference type="Pfam" id="PF09348"/>
    </source>
</evidence>
<dbReference type="PIRSF" id="PIRSF010260">
    <property type="entry name" value="UCP010260"/>
    <property type="match status" value="1"/>
</dbReference>
<sequence length="170" mass="18427">MLLNAPFTYAEVGATREAPLPAGFRHVRRDVPIGEGRETFERASAALLDWRMHRGAGLTVTASGPAEPGLPVLIGIGFGRLRLVAPCRVVYRVEQSDQRGFAYGTLPGHPECGEEAFVVHLTAAGRVRFRITAFSRPMSALARIGGPLSILAQEFATHRYVRSMIRSSGA</sequence>
<protein>
    <recommendedName>
        <fullName evidence="1">DUF1990 domain-containing protein</fullName>
    </recommendedName>
</protein>
<evidence type="ECO:0000313" key="3">
    <source>
        <dbReference type="Proteomes" id="UP000054537"/>
    </source>
</evidence>
<comment type="caution">
    <text evidence="2">The sequence shown here is derived from an EMBL/GenBank/DDBJ whole genome shotgun (WGS) entry which is preliminary data.</text>
</comment>
<dbReference type="RefSeq" id="WP_043527726.1">
    <property type="nucleotide sequence ID" value="NZ_BAABKU010000004.1"/>
</dbReference>
<feature type="domain" description="DUF1990" evidence="1">
    <location>
        <begin position="8"/>
        <end position="162"/>
    </location>
</feature>
<keyword evidence="3" id="KW-1185">Reference proteome</keyword>
<evidence type="ECO:0000313" key="2">
    <source>
        <dbReference type="EMBL" id="KHD75250.1"/>
    </source>
</evidence>
<dbReference type="PANTHER" id="PTHR34202:SF1">
    <property type="entry name" value="UPF0548 PROTEIN"/>
    <property type="match status" value="1"/>
</dbReference>
<dbReference type="InterPro" id="IPR018960">
    <property type="entry name" value="DUF1990"/>
</dbReference>
<proteinExistence type="predicted"/>
<dbReference type="Pfam" id="PF09348">
    <property type="entry name" value="DUF1990"/>
    <property type="match status" value="1"/>
</dbReference>
<name>A0A0A6UGT5_ACTUT</name>
<gene>
    <name evidence="2" type="ORF">MB27_23525</name>
</gene>
<reference evidence="2 3" key="1">
    <citation type="submission" date="2014-10" db="EMBL/GenBank/DDBJ databases">
        <title>Draft genome sequence of Actinoplanes utahensis NRRL 12052.</title>
        <authorList>
            <person name="Velasco-Bucheli B."/>
            <person name="del Cerro C."/>
            <person name="Hormigo D."/>
            <person name="Garcia J.L."/>
            <person name="Acebal C."/>
            <person name="Arroyo M."/>
            <person name="de la Mata I."/>
        </authorList>
    </citation>
    <scope>NUCLEOTIDE SEQUENCE [LARGE SCALE GENOMIC DNA]</scope>
    <source>
        <strain evidence="2 3">NRRL 12052</strain>
    </source>
</reference>